<dbReference type="Proteomes" id="UP000276834">
    <property type="component" value="Unassembled WGS sequence"/>
</dbReference>
<evidence type="ECO:0000313" key="1">
    <source>
        <dbReference type="EMBL" id="RLW06505.1"/>
    </source>
</evidence>
<sequence>GPLIPTQEYPEVQTMPKTTELIQSTAEQLHRPRVMESAEIGLQILKDILTVVHVYGNVFDQLHFCRAFLLFLRLQAW</sequence>
<dbReference type="EMBL" id="QUSF01000009">
    <property type="protein sequence ID" value="RLW06505.1"/>
    <property type="molecule type" value="Genomic_DNA"/>
</dbReference>
<reference evidence="1 2" key="1">
    <citation type="journal article" date="2018" name="Proc. R. Soc. B">
        <title>A non-coding region near Follistatin controls head colour polymorphism in the Gouldian finch.</title>
        <authorList>
            <person name="Toomey M.B."/>
            <person name="Marques C.I."/>
            <person name="Andrade P."/>
            <person name="Araujo P.M."/>
            <person name="Sabatino S."/>
            <person name="Gazda M.A."/>
            <person name="Afonso S."/>
            <person name="Lopes R.J."/>
            <person name="Corbo J.C."/>
            <person name="Carneiro M."/>
        </authorList>
    </citation>
    <scope>NUCLEOTIDE SEQUENCE [LARGE SCALE GENOMIC DNA]</scope>
    <source>
        <strain evidence="1">Red01</strain>
        <tissue evidence="1">Muscle</tissue>
    </source>
</reference>
<keyword evidence="2" id="KW-1185">Reference proteome</keyword>
<name>A0A3L8ST53_CHLGU</name>
<protein>
    <submittedName>
        <fullName evidence="1">Uncharacterized protein</fullName>
    </submittedName>
</protein>
<evidence type="ECO:0000313" key="2">
    <source>
        <dbReference type="Proteomes" id="UP000276834"/>
    </source>
</evidence>
<proteinExistence type="predicted"/>
<accession>A0A3L8ST53</accession>
<gene>
    <name evidence="1" type="ORF">DV515_00004420</name>
</gene>
<comment type="caution">
    <text evidence="1">The sequence shown here is derived from an EMBL/GenBank/DDBJ whole genome shotgun (WGS) entry which is preliminary data.</text>
</comment>
<dbReference type="AlphaFoldDB" id="A0A3L8ST53"/>
<organism evidence="1 2">
    <name type="scientific">Chloebia gouldiae</name>
    <name type="common">Gouldian finch</name>
    <name type="synonym">Erythrura gouldiae</name>
    <dbReference type="NCBI Taxonomy" id="44316"/>
    <lineage>
        <taxon>Eukaryota</taxon>
        <taxon>Metazoa</taxon>
        <taxon>Chordata</taxon>
        <taxon>Craniata</taxon>
        <taxon>Vertebrata</taxon>
        <taxon>Euteleostomi</taxon>
        <taxon>Archelosauria</taxon>
        <taxon>Archosauria</taxon>
        <taxon>Dinosauria</taxon>
        <taxon>Saurischia</taxon>
        <taxon>Theropoda</taxon>
        <taxon>Coelurosauria</taxon>
        <taxon>Aves</taxon>
        <taxon>Neognathae</taxon>
        <taxon>Neoaves</taxon>
        <taxon>Telluraves</taxon>
        <taxon>Australaves</taxon>
        <taxon>Passeriformes</taxon>
        <taxon>Passeroidea</taxon>
        <taxon>Passeridae</taxon>
        <taxon>Chloebia</taxon>
    </lineage>
</organism>
<feature type="non-terminal residue" evidence="1">
    <location>
        <position position="1"/>
    </location>
</feature>